<evidence type="ECO:0000313" key="2">
    <source>
        <dbReference type="EMBL" id="JAP81263.1"/>
    </source>
</evidence>
<accession>A0A131YPS0</accession>
<feature type="signal peptide" evidence="1">
    <location>
        <begin position="1"/>
        <end position="23"/>
    </location>
</feature>
<evidence type="ECO:0000256" key="1">
    <source>
        <dbReference type="SAM" id="SignalP"/>
    </source>
</evidence>
<dbReference type="AlphaFoldDB" id="A0A131YPS0"/>
<feature type="chain" id="PRO_5007285622" evidence="1">
    <location>
        <begin position="24"/>
        <end position="170"/>
    </location>
</feature>
<protein>
    <submittedName>
        <fullName evidence="2">Cysteine rich protein</fullName>
    </submittedName>
</protein>
<dbReference type="EMBL" id="GEDV01007294">
    <property type="protein sequence ID" value="JAP81263.1"/>
    <property type="molecule type" value="Transcribed_RNA"/>
</dbReference>
<keyword evidence="1" id="KW-0732">Signal</keyword>
<proteinExistence type="predicted"/>
<organism evidence="2">
    <name type="scientific">Rhipicephalus appendiculatus</name>
    <name type="common">Brown ear tick</name>
    <dbReference type="NCBI Taxonomy" id="34631"/>
    <lineage>
        <taxon>Eukaryota</taxon>
        <taxon>Metazoa</taxon>
        <taxon>Ecdysozoa</taxon>
        <taxon>Arthropoda</taxon>
        <taxon>Chelicerata</taxon>
        <taxon>Arachnida</taxon>
        <taxon>Acari</taxon>
        <taxon>Parasitiformes</taxon>
        <taxon>Ixodida</taxon>
        <taxon>Ixodoidea</taxon>
        <taxon>Ixodidae</taxon>
        <taxon>Rhipicephalinae</taxon>
        <taxon>Rhipicephalus</taxon>
        <taxon>Rhipicephalus</taxon>
    </lineage>
</organism>
<reference evidence="2" key="1">
    <citation type="journal article" date="2016" name="Ticks Tick Borne Dis.">
        <title>De novo assembly and annotation of the salivary gland transcriptome of Rhipicephalus appendiculatus male and female ticks during blood feeding.</title>
        <authorList>
            <person name="de Castro M.H."/>
            <person name="de Klerk D."/>
            <person name="Pienaar R."/>
            <person name="Latif A.A."/>
            <person name="Rees D.J."/>
            <person name="Mans B.J."/>
        </authorList>
    </citation>
    <scope>NUCLEOTIDE SEQUENCE</scope>
    <source>
        <tissue evidence="2">Salivary glands</tissue>
    </source>
</reference>
<sequence length="170" mass="18797">MLGYAFLVCILIALLAVPHRCDDEITCTTDADCTNNMKCIAHHNYGKDSMCETHKYCIAVNETSCVCRGEYKCRVMDCQESPFECLILDNLETRCGGSKAPKCALNEYCAYGFVASSCNKCPCYGSHQATCIRKKYNNLCSPYSIVRLDKEMGYTCDSCITAASVLTGMT</sequence>
<name>A0A131YPS0_RHIAP</name>